<comment type="subcellular location">
    <subcellularLocation>
        <location evidence="1">Lysosome membrane</location>
    </subcellularLocation>
</comment>
<dbReference type="EMBL" id="CATQJA010002039">
    <property type="protein sequence ID" value="CAJ0569490.1"/>
    <property type="molecule type" value="Genomic_DNA"/>
</dbReference>
<keyword evidence="5" id="KW-0458">Lysosome</keyword>
<evidence type="ECO:0000256" key="4">
    <source>
        <dbReference type="ARBA" id="ARBA00023136"/>
    </source>
</evidence>
<comment type="caution">
    <text evidence="6">The sequence shown here is derived from an EMBL/GenBank/DDBJ whole genome shotgun (WGS) entry which is preliminary data.</text>
</comment>
<organism evidence="6 7">
    <name type="scientific">Mesorhabditis spiculigera</name>
    <dbReference type="NCBI Taxonomy" id="96644"/>
    <lineage>
        <taxon>Eukaryota</taxon>
        <taxon>Metazoa</taxon>
        <taxon>Ecdysozoa</taxon>
        <taxon>Nematoda</taxon>
        <taxon>Chromadorea</taxon>
        <taxon>Rhabditida</taxon>
        <taxon>Rhabditina</taxon>
        <taxon>Rhabditomorpha</taxon>
        <taxon>Rhabditoidea</taxon>
        <taxon>Rhabditidae</taxon>
        <taxon>Mesorhabditinae</taxon>
        <taxon>Mesorhabditis</taxon>
    </lineage>
</organism>
<protein>
    <recommendedName>
        <fullName evidence="3">BLOC-1-related complex subunit 7</fullName>
    </recommendedName>
</protein>
<gene>
    <name evidence="6" type="ORF">MSPICULIGERA_LOCUS7968</name>
</gene>
<name>A0AA36CK17_9BILA</name>
<dbReference type="AlphaFoldDB" id="A0AA36CK17"/>
<dbReference type="Proteomes" id="UP001177023">
    <property type="component" value="Unassembled WGS sequence"/>
</dbReference>
<dbReference type="GO" id="GO:0005765">
    <property type="term" value="C:lysosomal membrane"/>
    <property type="evidence" value="ECO:0007669"/>
    <property type="project" value="UniProtKB-SubCell"/>
</dbReference>
<comment type="similarity">
    <text evidence="2">Belongs to the BORCS7 family.</text>
</comment>
<dbReference type="Pfam" id="PF16088">
    <property type="entry name" value="BORCS7"/>
    <property type="match status" value="1"/>
</dbReference>
<keyword evidence="7" id="KW-1185">Reference proteome</keyword>
<keyword evidence="4" id="KW-0472">Membrane</keyword>
<proteinExistence type="inferred from homology"/>
<dbReference type="InterPro" id="IPR032143">
    <property type="entry name" value="BORCS7"/>
</dbReference>
<reference evidence="6" key="1">
    <citation type="submission" date="2023-06" db="EMBL/GenBank/DDBJ databases">
        <authorList>
            <person name="Delattre M."/>
        </authorList>
    </citation>
    <scope>NUCLEOTIDE SEQUENCE</scope>
    <source>
        <strain evidence="6">AF72</strain>
    </source>
</reference>
<evidence type="ECO:0000256" key="5">
    <source>
        <dbReference type="ARBA" id="ARBA00023228"/>
    </source>
</evidence>
<evidence type="ECO:0000256" key="3">
    <source>
        <dbReference type="ARBA" id="ARBA00022295"/>
    </source>
</evidence>
<evidence type="ECO:0000313" key="7">
    <source>
        <dbReference type="Proteomes" id="UP001177023"/>
    </source>
</evidence>
<evidence type="ECO:0000256" key="1">
    <source>
        <dbReference type="ARBA" id="ARBA00004656"/>
    </source>
</evidence>
<evidence type="ECO:0000256" key="2">
    <source>
        <dbReference type="ARBA" id="ARBA00005433"/>
    </source>
</evidence>
<feature type="non-terminal residue" evidence="6">
    <location>
        <position position="87"/>
    </location>
</feature>
<evidence type="ECO:0000313" key="6">
    <source>
        <dbReference type="EMBL" id="CAJ0569490.1"/>
    </source>
</evidence>
<accession>A0AA36CK17</accession>
<sequence length="87" mass="9472">MHDVVCDANLLVSHIQTASGSNELLGTATKQFVAQENTIECTAQAIQRLEQLADGLHEQFATAGDICKDVTEVQDTLHQIENAKYTS</sequence>